<sequence>MCAVKFFDRPQHHPAFTRLISGIAVVLASASVLGVTTLVGFTESSAPVPDSISLVATILVGSFVVLVAYSASRLRTA</sequence>
<keyword evidence="1" id="KW-0812">Transmembrane</keyword>
<evidence type="ECO:0000256" key="1">
    <source>
        <dbReference type="SAM" id="Phobius"/>
    </source>
</evidence>
<keyword evidence="3" id="KW-1185">Reference proteome</keyword>
<evidence type="ECO:0000313" key="3">
    <source>
        <dbReference type="Proteomes" id="UP000241118"/>
    </source>
</evidence>
<feature type="transmembrane region" description="Helical" evidence="1">
    <location>
        <begin position="52"/>
        <end position="71"/>
    </location>
</feature>
<dbReference type="EMBL" id="PYAX01000009">
    <property type="protein sequence ID" value="PSL53305.1"/>
    <property type="molecule type" value="Genomic_DNA"/>
</dbReference>
<keyword evidence="1" id="KW-1133">Transmembrane helix</keyword>
<dbReference type="Proteomes" id="UP000241118">
    <property type="component" value="Unassembled WGS sequence"/>
</dbReference>
<organism evidence="2 3">
    <name type="scientific">Saccharothrix carnea</name>
    <dbReference type="NCBI Taxonomy" id="1280637"/>
    <lineage>
        <taxon>Bacteria</taxon>
        <taxon>Bacillati</taxon>
        <taxon>Actinomycetota</taxon>
        <taxon>Actinomycetes</taxon>
        <taxon>Pseudonocardiales</taxon>
        <taxon>Pseudonocardiaceae</taxon>
        <taxon>Saccharothrix</taxon>
    </lineage>
</organism>
<feature type="transmembrane region" description="Helical" evidence="1">
    <location>
        <begin position="19"/>
        <end position="40"/>
    </location>
</feature>
<name>A0A2P8I4B2_SACCR</name>
<protein>
    <submittedName>
        <fullName evidence="2">Uncharacterized protein</fullName>
    </submittedName>
</protein>
<accession>A0A2P8I4B2</accession>
<keyword evidence="1" id="KW-0472">Membrane</keyword>
<gene>
    <name evidence="2" type="ORF">B0I31_10995</name>
</gene>
<reference evidence="2 3" key="1">
    <citation type="submission" date="2018-03" db="EMBL/GenBank/DDBJ databases">
        <title>Genomic Encyclopedia of Type Strains, Phase III (KMG-III): the genomes of soil and plant-associated and newly described type strains.</title>
        <authorList>
            <person name="Whitman W."/>
        </authorList>
    </citation>
    <scope>NUCLEOTIDE SEQUENCE [LARGE SCALE GENOMIC DNA]</scope>
    <source>
        <strain evidence="2 3">CGMCC 4.7097</strain>
    </source>
</reference>
<evidence type="ECO:0000313" key="2">
    <source>
        <dbReference type="EMBL" id="PSL53305.1"/>
    </source>
</evidence>
<dbReference type="AlphaFoldDB" id="A0A2P8I4B2"/>
<comment type="caution">
    <text evidence="2">The sequence shown here is derived from an EMBL/GenBank/DDBJ whole genome shotgun (WGS) entry which is preliminary data.</text>
</comment>
<proteinExistence type="predicted"/>